<keyword evidence="2" id="KW-1185">Reference proteome</keyword>
<protein>
    <submittedName>
        <fullName evidence="1">Uncharacterized protein</fullName>
    </submittedName>
</protein>
<reference evidence="1" key="1">
    <citation type="submission" date="2023-03" db="EMBL/GenBank/DDBJ databases">
        <title>Chromosome-level genomes of two armyworms, Mythimna separata and Mythimna loreyi, provide insights into the biosynthesis and reception of sex pheromones.</title>
        <authorList>
            <person name="Zhao H."/>
        </authorList>
    </citation>
    <scope>NUCLEOTIDE SEQUENCE</scope>
    <source>
        <strain evidence="1">BeijingLab</strain>
        <tissue evidence="1">Pupa</tissue>
    </source>
</reference>
<dbReference type="EMBL" id="JARGEI010000023">
    <property type="protein sequence ID" value="KAJ8710051.1"/>
    <property type="molecule type" value="Genomic_DNA"/>
</dbReference>
<accession>A0AAD7YBU7</accession>
<evidence type="ECO:0000313" key="2">
    <source>
        <dbReference type="Proteomes" id="UP001231518"/>
    </source>
</evidence>
<name>A0AAD7YBU7_MYTSE</name>
<proteinExistence type="predicted"/>
<dbReference type="AlphaFoldDB" id="A0AAD7YBU7"/>
<sequence length="140" mass="16340">MWPQFPESNHSNQILPELIHSFHIDTSNNSEDLINNLFPKYSSNFYSLQRIAAYVLRFINKCRRKSSNSGVLKSHELTNSLHFFCNLSQRESFPEEYYLLSTGKQLPAKNKLLSLSPFFDKTCNLMRVGGRLSNSFYDFM</sequence>
<comment type="caution">
    <text evidence="1">The sequence shown here is derived from an EMBL/GenBank/DDBJ whole genome shotgun (WGS) entry which is preliminary data.</text>
</comment>
<organism evidence="1 2">
    <name type="scientific">Mythimna separata</name>
    <name type="common">Oriental armyworm</name>
    <name type="synonym">Pseudaletia separata</name>
    <dbReference type="NCBI Taxonomy" id="271217"/>
    <lineage>
        <taxon>Eukaryota</taxon>
        <taxon>Metazoa</taxon>
        <taxon>Ecdysozoa</taxon>
        <taxon>Arthropoda</taxon>
        <taxon>Hexapoda</taxon>
        <taxon>Insecta</taxon>
        <taxon>Pterygota</taxon>
        <taxon>Neoptera</taxon>
        <taxon>Endopterygota</taxon>
        <taxon>Lepidoptera</taxon>
        <taxon>Glossata</taxon>
        <taxon>Ditrysia</taxon>
        <taxon>Noctuoidea</taxon>
        <taxon>Noctuidae</taxon>
        <taxon>Noctuinae</taxon>
        <taxon>Hadenini</taxon>
        <taxon>Mythimna</taxon>
    </lineage>
</organism>
<evidence type="ECO:0000313" key="1">
    <source>
        <dbReference type="EMBL" id="KAJ8710051.1"/>
    </source>
</evidence>
<dbReference type="Proteomes" id="UP001231518">
    <property type="component" value="Chromosome 23"/>
</dbReference>
<gene>
    <name evidence="1" type="ORF">PYW07_009417</name>
</gene>